<organism evidence="2 3">
    <name type="scientific">Parabacteroides merdae</name>
    <dbReference type="NCBI Taxonomy" id="46503"/>
    <lineage>
        <taxon>Bacteria</taxon>
        <taxon>Pseudomonadati</taxon>
        <taxon>Bacteroidota</taxon>
        <taxon>Bacteroidia</taxon>
        <taxon>Bacteroidales</taxon>
        <taxon>Tannerellaceae</taxon>
        <taxon>Parabacteroides</taxon>
    </lineage>
</organism>
<protein>
    <submittedName>
        <fullName evidence="2">Uncharacterized protein</fullName>
    </submittedName>
</protein>
<dbReference type="Pfam" id="PF17236">
    <property type="entry name" value="SU10_MCP"/>
    <property type="match status" value="1"/>
</dbReference>
<gene>
    <name evidence="2" type="ORF">DW986_07225</name>
</gene>
<evidence type="ECO:0000313" key="3">
    <source>
        <dbReference type="Proteomes" id="UP000285173"/>
    </source>
</evidence>
<accession>A0A3R6E322</accession>
<sequence length="549" mass="60547">MGKFVNYVRNEKGFILSLVLMILGIAFGDASVLMAEGVTVAPPAPEGGTATEGHEGLQTQLGGQDTSVTTLERGGETGDIIAEDIDEDIAKFRPDFFPIDTVARKAAKKKRKTNYVVKHYNIDASRITCITNAEHTESASKKRVALPIDAADGSVFNVYDTINVRGVDGYASDGSTVTPGVDLMLYVVALDASSGLPVVVAINGKKQNPADVECYVPSIPEGTALYCMAKAGSESQLFCPPTNQAPTPREVYMQRKMSNTKFTEYFENVKKKVAWDKEDVMENDLWEFRRKCEVSYLLGIKGKIAIKDAQYPNRGIENVYFQEGIMWSIKKHYEYTKGKFSFADFIGITKMKFTGNNGSKEAFVGVGKDLLEDMMTVDYTLTKDINVKSREKWGIKFQAFESSFGTMNVVHLPILDEVGLSEIGICLDLDMLVLYKMEEERRNINMETQGEAAERNVTIQTDCLTLKGYSHLLIKPNTSGFNDAEPDLVKAKTNDGATLPSEGNKEGAILYLKKDVASTGTNDELKAGMLAQWNGTKWVKYDGDVYIGA</sequence>
<evidence type="ECO:0000256" key="1">
    <source>
        <dbReference type="SAM" id="MobiDB-lite"/>
    </source>
</evidence>
<dbReference type="AlphaFoldDB" id="A0A3R6E322"/>
<comment type="caution">
    <text evidence="2">The sequence shown here is derived from an EMBL/GenBank/DDBJ whole genome shotgun (WGS) entry which is preliminary data.</text>
</comment>
<feature type="region of interest" description="Disordered" evidence="1">
    <location>
        <begin position="43"/>
        <end position="63"/>
    </location>
</feature>
<dbReference type="Proteomes" id="UP000285173">
    <property type="component" value="Unassembled WGS sequence"/>
</dbReference>
<evidence type="ECO:0000313" key="2">
    <source>
        <dbReference type="EMBL" id="RGZ49135.1"/>
    </source>
</evidence>
<reference evidence="2 3" key="1">
    <citation type="submission" date="2018-08" db="EMBL/GenBank/DDBJ databases">
        <title>A genome reference for cultivated species of the human gut microbiota.</title>
        <authorList>
            <person name="Zou Y."/>
            <person name="Xue W."/>
            <person name="Luo G."/>
        </authorList>
    </citation>
    <scope>NUCLEOTIDE SEQUENCE [LARGE SCALE GENOMIC DNA]</scope>
    <source>
        <strain evidence="2 3">AM50-15</strain>
    </source>
</reference>
<dbReference type="RefSeq" id="WP_122202940.1">
    <property type="nucleotide sequence ID" value="NZ_JBCJAC010000036.1"/>
</dbReference>
<proteinExistence type="predicted"/>
<name>A0A3R6E322_9BACT</name>
<dbReference type="InterPro" id="IPR035198">
    <property type="entry name" value="SU10_MCP"/>
</dbReference>
<dbReference type="EMBL" id="QSEF01000008">
    <property type="protein sequence ID" value="RGZ49135.1"/>
    <property type="molecule type" value="Genomic_DNA"/>
</dbReference>